<dbReference type="AlphaFoldDB" id="G2YMR6"/>
<accession>G2YMR6</accession>
<reference evidence="2" key="1">
    <citation type="journal article" date="2011" name="PLoS Genet.">
        <title>Genomic analysis of the necrotrophic fungal pathogens Sclerotinia sclerotiorum and Botrytis cinerea.</title>
        <authorList>
            <person name="Amselem J."/>
            <person name="Cuomo C.A."/>
            <person name="van Kan J.A."/>
            <person name="Viaud M."/>
            <person name="Benito E.P."/>
            <person name="Couloux A."/>
            <person name="Coutinho P.M."/>
            <person name="de Vries R.P."/>
            <person name="Dyer P.S."/>
            <person name="Fillinger S."/>
            <person name="Fournier E."/>
            <person name="Gout L."/>
            <person name="Hahn M."/>
            <person name="Kohn L."/>
            <person name="Lapalu N."/>
            <person name="Plummer K.M."/>
            <person name="Pradier J.M."/>
            <person name="Quevillon E."/>
            <person name="Sharon A."/>
            <person name="Simon A."/>
            <person name="ten Have A."/>
            <person name="Tudzynski B."/>
            <person name="Tudzynski P."/>
            <person name="Wincker P."/>
            <person name="Andrew M."/>
            <person name="Anthouard V."/>
            <person name="Beever R.E."/>
            <person name="Beffa R."/>
            <person name="Benoit I."/>
            <person name="Bouzid O."/>
            <person name="Brault B."/>
            <person name="Chen Z."/>
            <person name="Choquer M."/>
            <person name="Collemare J."/>
            <person name="Cotton P."/>
            <person name="Danchin E.G."/>
            <person name="Da Silva C."/>
            <person name="Gautier A."/>
            <person name="Giraud C."/>
            <person name="Giraud T."/>
            <person name="Gonzalez C."/>
            <person name="Grossetete S."/>
            <person name="Guldener U."/>
            <person name="Henrissat B."/>
            <person name="Howlett B.J."/>
            <person name="Kodira C."/>
            <person name="Kretschmer M."/>
            <person name="Lappartient A."/>
            <person name="Leroch M."/>
            <person name="Levis C."/>
            <person name="Mauceli E."/>
            <person name="Neuveglise C."/>
            <person name="Oeser B."/>
            <person name="Pearson M."/>
            <person name="Poulain J."/>
            <person name="Poussereau N."/>
            <person name="Quesneville H."/>
            <person name="Rascle C."/>
            <person name="Schumacher J."/>
            <person name="Segurens B."/>
            <person name="Sexton A."/>
            <person name="Silva E."/>
            <person name="Sirven C."/>
            <person name="Soanes D.M."/>
            <person name="Talbot N.J."/>
            <person name="Templeton M."/>
            <person name="Yandava C."/>
            <person name="Yarden O."/>
            <person name="Zeng Q."/>
            <person name="Rollins J.A."/>
            <person name="Lebrun M.H."/>
            <person name="Dickman M."/>
        </authorList>
    </citation>
    <scope>NUCLEOTIDE SEQUENCE [LARGE SCALE GENOMIC DNA]</scope>
    <source>
        <strain evidence="2">T4</strain>
    </source>
</reference>
<organism evidence="1 2">
    <name type="scientific">Botryotinia fuckeliana (strain T4)</name>
    <name type="common">Noble rot fungus</name>
    <name type="synonym">Botrytis cinerea</name>
    <dbReference type="NCBI Taxonomy" id="999810"/>
    <lineage>
        <taxon>Eukaryota</taxon>
        <taxon>Fungi</taxon>
        <taxon>Dikarya</taxon>
        <taxon>Ascomycota</taxon>
        <taxon>Pezizomycotina</taxon>
        <taxon>Leotiomycetes</taxon>
        <taxon>Helotiales</taxon>
        <taxon>Sclerotiniaceae</taxon>
        <taxon>Botrytis</taxon>
    </lineage>
</organism>
<dbReference type="HOGENOM" id="CLU_1635132_0_0_1"/>
<evidence type="ECO:0000313" key="2">
    <source>
        <dbReference type="Proteomes" id="UP000008177"/>
    </source>
</evidence>
<dbReference type="Proteomes" id="UP000008177">
    <property type="component" value="Unplaced contigs"/>
</dbReference>
<dbReference type="InParanoid" id="G2YMR6"/>
<proteinExistence type="predicted"/>
<gene>
    <name evidence="1" type="ORF">BofuT4_P138380.1</name>
</gene>
<name>G2YMR6_BOTF4</name>
<protein>
    <submittedName>
        <fullName evidence="1">Uncharacterized protein</fullName>
    </submittedName>
</protein>
<dbReference type="EMBL" id="FQ790345">
    <property type="protein sequence ID" value="CCD52914.1"/>
    <property type="molecule type" value="Genomic_DNA"/>
</dbReference>
<evidence type="ECO:0000313" key="1">
    <source>
        <dbReference type="EMBL" id="CCD52914.1"/>
    </source>
</evidence>
<sequence>MGILFSLPIAGTIPDNGWLQPPHVLILGAFAAVFLRQGAEGFEISVCIMRAACVVLNYICAGMPPHDERCASKFLCVPIWVFYPLTWSVFLPPQDAKVCITIPKNPLEHTSQRKGFPGANLMLPNCPPTPKSATQNNAPRPVSQFRRILTPSPSTMPPAITM</sequence>